<dbReference type="InterPro" id="IPR007235">
    <property type="entry name" value="Glyco_trans_28_C"/>
</dbReference>
<sequence length="200" mass="21137">MFSLYGIRALFANSSFLISAGGTVAVPVEGFFFCYCSALSSPSPFVVVSAYTLIRFLLDMNLAYSAADLVVACSGAITCSELLNLGKPSILIPLQYVADNHQRNNAAVLERAGAARILDDVGLTPEKLEGAINELLGDKAILASMCKNALKIATPSAADLIAQEHAICNLGSLVVACAKMIYKDQNYALSISSFSLEAVM</sequence>
<dbReference type="EMBL" id="JABFUD020000017">
    <property type="protein sequence ID" value="KAI5067550.1"/>
    <property type="molecule type" value="Genomic_DNA"/>
</dbReference>
<dbReference type="CDD" id="cd03785">
    <property type="entry name" value="GT28_MurG"/>
    <property type="match status" value="1"/>
</dbReference>
<dbReference type="PANTHER" id="PTHR21015:SF22">
    <property type="entry name" value="GLYCOSYLTRANSFERASE"/>
    <property type="match status" value="1"/>
</dbReference>
<dbReference type="AlphaFoldDB" id="A0A9D4UGP1"/>
<feature type="domain" description="Glycosyl transferase family 28 C-terminal" evidence="1">
    <location>
        <begin position="50"/>
        <end position="158"/>
    </location>
</feature>
<name>A0A9D4UGP1_ADICA</name>
<dbReference type="Pfam" id="PF04101">
    <property type="entry name" value="Glyco_tran_28_C"/>
    <property type="match status" value="1"/>
</dbReference>
<gene>
    <name evidence="2" type="ORF">GOP47_0018078</name>
</gene>
<comment type="caution">
    <text evidence="2">The sequence shown here is derived from an EMBL/GenBank/DDBJ whole genome shotgun (WGS) entry which is preliminary data.</text>
</comment>
<keyword evidence="3" id="KW-1185">Reference proteome</keyword>
<evidence type="ECO:0000313" key="2">
    <source>
        <dbReference type="EMBL" id="KAI5067550.1"/>
    </source>
</evidence>
<dbReference type="OrthoDB" id="20273at2759"/>
<dbReference type="Gene3D" id="3.40.50.2000">
    <property type="entry name" value="Glycogen Phosphorylase B"/>
    <property type="match status" value="1"/>
</dbReference>
<organism evidence="2 3">
    <name type="scientific">Adiantum capillus-veneris</name>
    <name type="common">Maidenhair fern</name>
    <dbReference type="NCBI Taxonomy" id="13818"/>
    <lineage>
        <taxon>Eukaryota</taxon>
        <taxon>Viridiplantae</taxon>
        <taxon>Streptophyta</taxon>
        <taxon>Embryophyta</taxon>
        <taxon>Tracheophyta</taxon>
        <taxon>Polypodiopsida</taxon>
        <taxon>Polypodiidae</taxon>
        <taxon>Polypodiales</taxon>
        <taxon>Pteridineae</taxon>
        <taxon>Pteridaceae</taxon>
        <taxon>Vittarioideae</taxon>
        <taxon>Adiantum</taxon>
    </lineage>
</organism>
<evidence type="ECO:0000313" key="3">
    <source>
        <dbReference type="Proteomes" id="UP000886520"/>
    </source>
</evidence>
<dbReference type="Proteomes" id="UP000886520">
    <property type="component" value="Chromosome 17"/>
</dbReference>
<reference evidence="2" key="1">
    <citation type="submission" date="2021-01" db="EMBL/GenBank/DDBJ databases">
        <title>Adiantum capillus-veneris genome.</title>
        <authorList>
            <person name="Fang Y."/>
            <person name="Liao Q."/>
        </authorList>
    </citation>
    <scope>NUCLEOTIDE SEQUENCE</scope>
    <source>
        <strain evidence="2">H3</strain>
        <tissue evidence="2">Leaf</tissue>
    </source>
</reference>
<dbReference type="GO" id="GO:0016758">
    <property type="term" value="F:hexosyltransferase activity"/>
    <property type="evidence" value="ECO:0007669"/>
    <property type="project" value="InterPro"/>
</dbReference>
<accession>A0A9D4UGP1</accession>
<protein>
    <recommendedName>
        <fullName evidence="1">Glycosyl transferase family 28 C-terminal domain-containing protein</fullName>
    </recommendedName>
</protein>
<proteinExistence type="predicted"/>
<dbReference type="SUPFAM" id="SSF53756">
    <property type="entry name" value="UDP-Glycosyltransferase/glycogen phosphorylase"/>
    <property type="match status" value="1"/>
</dbReference>
<dbReference type="PANTHER" id="PTHR21015">
    <property type="entry name" value="UDP-N-ACETYLGLUCOSAMINE--N-ACETYLMURAMYL-(PENTAPEPTIDE) PYROPHOSPHORYL-UNDECAPRENOL N-ACETYLGLUCOSAMINE TRANSFERASE 1"/>
    <property type="match status" value="1"/>
</dbReference>
<evidence type="ECO:0000259" key="1">
    <source>
        <dbReference type="Pfam" id="PF04101"/>
    </source>
</evidence>